<accession>A0A7R9DUZ0</accession>
<dbReference type="InterPro" id="IPR011042">
    <property type="entry name" value="6-blade_b-propeller_TolB-like"/>
</dbReference>
<sequence length="77" mass="8882">MGVLVFIALLAVFWPRWCLSESQVTVTQVTRPLEHSEGPHWDEEKGVLFFVDIHQKLVNRLDPVTGEYTFIQLGNRS</sequence>
<gene>
    <name evidence="3" type="ORF">TPSB3V08_LOCUS14759</name>
</gene>
<evidence type="ECO:0000259" key="2">
    <source>
        <dbReference type="Pfam" id="PF08450"/>
    </source>
</evidence>
<reference evidence="3" key="1">
    <citation type="submission" date="2020-11" db="EMBL/GenBank/DDBJ databases">
        <authorList>
            <person name="Tran Van P."/>
        </authorList>
    </citation>
    <scope>NUCLEOTIDE SEQUENCE</scope>
</reference>
<evidence type="ECO:0000313" key="3">
    <source>
        <dbReference type="EMBL" id="CAD7421344.1"/>
    </source>
</evidence>
<proteinExistence type="predicted"/>
<dbReference type="EMBL" id="OD048405">
    <property type="protein sequence ID" value="CAD7421344.1"/>
    <property type="molecule type" value="Genomic_DNA"/>
</dbReference>
<feature type="domain" description="SMP-30/Gluconolactonase/LRE-like region" evidence="2">
    <location>
        <begin position="36"/>
        <end position="74"/>
    </location>
</feature>
<keyword evidence="1" id="KW-0732">Signal</keyword>
<feature type="signal peptide" evidence="1">
    <location>
        <begin position="1"/>
        <end position="20"/>
    </location>
</feature>
<dbReference type="Pfam" id="PF08450">
    <property type="entry name" value="SGL"/>
    <property type="match status" value="1"/>
</dbReference>
<dbReference type="InterPro" id="IPR013658">
    <property type="entry name" value="SGL"/>
</dbReference>
<name>A0A7R9DUZ0_TIMPO</name>
<protein>
    <recommendedName>
        <fullName evidence="2">SMP-30/Gluconolactonase/LRE-like region domain-containing protein</fullName>
    </recommendedName>
</protein>
<feature type="chain" id="PRO_5030625173" description="SMP-30/Gluconolactonase/LRE-like region domain-containing protein" evidence="1">
    <location>
        <begin position="21"/>
        <end position="77"/>
    </location>
</feature>
<dbReference type="AlphaFoldDB" id="A0A7R9DUZ0"/>
<organism evidence="3">
    <name type="scientific">Timema poppense</name>
    <name type="common">Walking stick</name>
    <dbReference type="NCBI Taxonomy" id="170557"/>
    <lineage>
        <taxon>Eukaryota</taxon>
        <taxon>Metazoa</taxon>
        <taxon>Ecdysozoa</taxon>
        <taxon>Arthropoda</taxon>
        <taxon>Hexapoda</taxon>
        <taxon>Insecta</taxon>
        <taxon>Pterygota</taxon>
        <taxon>Neoptera</taxon>
        <taxon>Polyneoptera</taxon>
        <taxon>Phasmatodea</taxon>
        <taxon>Timematodea</taxon>
        <taxon>Timematoidea</taxon>
        <taxon>Timematidae</taxon>
        <taxon>Timema</taxon>
    </lineage>
</organism>
<dbReference type="Gene3D" id="2.120.10.30">
    <property type="entry name" value="TolB, C-terminal domain"/>
    <property type="match status" value="1"/>
</dbReference>
<evidence type="ECO:0000256" key="1">
    <source>
        <dbReference type="SAM" id="SignalP"/>
    </source>
</evidence>
<dbReference type="SUPFAM" id="SSF63829">
    <property type="entry name" value="Calcium-dependent phosphotriesterase"/>
    <property type="match status" value="1"/>
</dbReference>